<accession>A0A7T4PM66</accession>
<evidence type="ECO:0000313" key="2">
    <source>
        <dbReference type="EMBL" id="QQC92653.1"/>
    </source>
</evidence>
<dbReference type="InterPro" id="IPR002937">
    <property type="entry name" value="Amino_oxidase"/>
</dbReference>
<dbReference type="GO" id="GO:0016491">
    <property type="term" value="F:oxidoreductase activity"/>
    <property type="evidence" value="ECO:0007669"/>
    <property type="project" value="InterPro"/>
</dbReference>
<evidence type="ECO:0000313" key="3">
    <source>
        <dbReference type="Proteomes" id="UP000596130"/>
    </source>
</evidence>
<evidence type="ECO:0000259" key="1">
    <source>
        <dbReference type="Pfam" id="PF01593"/>
    </source>
</evidence>
<protein>
    <submittedName>
        <fullName evidence="2">FAD-dependent oxidoreductase</fullName>
    </submittedName>
</protein>
<dbReference type="RefSeq" id="WP_198504322.1">
    <property type="nucleotide sequence ID" value="NZ_CP065959.1"/>
</dbReference>
<name>A0A7T4PM66_9ACTN</name>
<dbReference type="Proteomes" id="UP000596130">
    <property type="component" value="Chromosome"/>
</dbReference>
<gene>
    <name evidence="2" type="ORF">I8755_32970</name>
</gene>
<feature type="domain" description="Amine oxidase" evidence="1">
    <location>
        <begin position="10"/>
        <end position="283"/>
    </location>
</feature>
<reference evidence="2 3" key="1">
    <citation type="submission" date="2020-12" db="EMBL/GenBank/DDBJ databases">
        <title>Identification and biosynthesis of polyene macrolides produced by Streptomyces alfalfae Men-myco-93-63.</title>
        <authorList>
            <person name="Liu D."/>
            <person name="Li Y."/>
            <person name="Liu L."/>
            <person name="Han X."/>
            <person name="Shen F."/>
        </authorList>
    </citation>
    <scope>NUCLEOTIDE SEQUENCE [LARGE SCALE GENOMIC DNA]</scope>
    <source>
        <strain evidence="2 3">Men-myco-93-63</strain>
    </source>
</reference>
<organism evidence="2 3">
    <name type="scientific">Streptomyces alfalfae</name>
    <dbReference type="NCBI Taxonomy" id="1642299"/>
    <lineage>
        <taxon>Bacteria</taxon>
        <taxon>Bacillati</taxon>
        <taxon>Actinomycetota</taxon>
        <taxon>Actinomycetes</taxon>
        <taxon>Kitasatosporales</taxon>
        <taxon>Streptomycetaceae</taxon>
        <taxon>Streptomyces</taxon>
    </lineage>
</organism>
<dbReference type="AlphaFoldDB" id="A0A7T4PM66"/>
<dbReference type="EMBL" id="CP065959">
    <property type="protein sequence ID" value="QQC92653.1"/>
    <property type="molecule type" value="Genomic_DNA"/>
</dbReference>
<dbReference type="InterPro" id="IPR036188">
    <property type="entry name" value="FAD/NAD-bd_sf"/>
</dbReference>
<sequence>MRIGIAGAGVAGLTVAWLLDGTHESVVLETREDLGGNLRSHRITDDHGITRTVDLGVREVSLEAFELFARLARGLGLTDADWDDRPVTHTVRRAGEEHPLYCGSLTWTAEQGEAARAVDLFTRAAADWAEKDLRWSVPLRDVVEPLPVSTEAKHDFIYALPAALWGCEVTEAAALSARAVGAVFASDVPAGQVPTAQTLRNGMQDVARRLAAGLRTTELRPRAALRRIRRVGERWEMTDCHGLAHHVDAIVLAVPADVVTDALQPLADTEPVRRALSAYHYENLRHGLHLDPCYLPSDRRQWSTTNTVVDGCRAASTIHYRFDDDSDVFVSQLAHREQLPRRLLVCTEFRTLLPTPEMFAAQRLLNQVQGRGGLFFAGHIMAGTASQEAAVASAVDVARRLAPGSSRLAALTP</sequence>
<dbReference type="Gene3D" id="3.50.50.60">
    <property type="entry name" value="FAD/NAD(P)-binding domain"/>
    <property type="match status" value="1"/>
</dbReference>
<proteinExistence type="predicted"/>
<dbReference type="InterPro" id="IPR050464">
    <property type="entry name" value="Zeta_carotene_desat/Oxidored"/>
</dbReference>
<dbReference type="Pfam" id="PF01593">
    <property type="entry name" value="Amino_oxidase"/>
    <property type="match status" value="1"/>
</dbReference>
<dbReference type="SUPFAM" id="SSF51905">
    <property type="entry name" value="FAD/NAD(P)-binding domain"/>
    <property type="match status" value="1"/>
</dbReference>
<dbReference type="PANTHER" id="PTHR42923">
    <property type="entry name" value="PROTOPORPHYRINOGEN OXIDASE"/>
    <property type="match status" value="1"/>
</dbReference>